<gene>
    <name evidence="2" type="ORF">COCON_G00084760</name>
</gene>
<keyword evidence="3" id="KW-1185">Reference proteome</keyword>
<feature type="compositionally biased region" description="Basic and acidic residues" evidence="1">
    <location>
        <begin position="1"/>
        <end position="10"/>
    </location>
</feature>
<dbReference type="OrthoDB" id="8928880at2759"/>
<feature type="region of interest" description="Disordered" evidence="1">
    <location>
        <begin position="74"/>
        <end position="101"/>
    </location>
</feature>
<proteinExistence type="predicted"/>
<sequence length="101" mass="10717">MCVRADDRFRGPPPTPPGYQGISLGDVQHGVPRPPHLKPPDYSVALQRSKLLQSPSGLPLALPADGLIQAKRLAHSQPRPGSVALPGQPDSEDDDEQVSAV</sequence>
<accession>A0A9Q1I196</accession>
<feature type="compositionally biased region" description="Acidic residues" evidence="1">
    <location>
        <begin position="90"/>
        <end position="101"/>
    </location>
</feature>
<feature type="region of interest" description="Disordered" evidence="1">
    <location>
        <begin position="1"/>
        <end position="41"/>
    </location>
</feature>
<comment type="caution">
    <text evidence="2">The sequence shown here is derived from an EMBL/GenBank/DDBJ whole genome shotgun (WGS) entry which is preliminary data.</text>
</comment>
<dbReference type="AlphaFoldDB" id="A0A9Q1I196"/>
<reference evidence="2" key="1">
    <citation type="journal article" date="2023" name="Science">
        <title>Genome structures resolve the early diversification of teleost fishes.</title>
        <authorList>
            <person name="Parey E."/>
            <person name="Louis A."/>
            <person name="Montfort J."/>
            <person name="Bouchez O."/>
            <person name="Roques C."/>
            <person name="Iampietro C."/>
            <person name="Lluch J."/>
            <person name="Castinel A."/>
            <person name="Donnadieu C."/>
            <person name="Desvignes T."/>
            <person name="Floi Bucao C."/>
            <person name="Jouanno E."/>
            <person name="Wen M."/>
            <person name="Mejri S."/>
            <person name="Dirks R."/>
            <person name="Jansen H."/>
            <person name="Henkel C."/>
            <person name="Chen W.J."/>
            <person name="Zahm M."/>
            <person name="Cabau C."/>
            <person name="Klopp C."/>
            <person name="Thompson A.W."/>
            <person name="Robinson-Rechavi M."/>
            <person name="Braasch I."/>
            <person name="Lecointre G."/>
            <person name="Bobe J."/>
            <person name="Postlethwait J.H."/>
            <person name="Berthelot C."/>
            <person name="Roest Crollius H."/>
            <person name="Guiguen Y."/>
        </authorList>
    </citation>
    <scope>NUCLEOTIDE SEQUENCE</scope>
    <source>
        <strain evidence="2">Concon-B</strain>
    </source>
</reference>
<evidence type="ECO:0000313" key="3">
    <source>
        <dbReference type="Proteomes" id="UP001152803"/>
    </source>
</evidence>
<evidence type="ECO:0000256" key="1">
    <source>
        <dbReference type="SAM" id="MobiDB-lite"/>
    </source>
</evidence>
<dbReference type="Proteomes" id="UP001152803">
    <property type="component" value="Unassembled WGS sequence"/>
</dbReference>
<name>A0A9Q1I196_CONCO</name>
<dbReference type="EMBL" id="JAFJMO010000005">
    <property type="protein sequence ID" value="KAJ8276724.1"/>
    <property type="molecule type" value="Genomic_DNA"/>
</dbReference>
<evidence type="ECO:0000313" key="2">
    <source>
        <dbReference type="EMBL" id="KAJ8276724.1"/>
    </source>
</evidence>
<organism evidence="2 3">
    <name type="scientific">Conger conger</name>
    <name type="common">Conger eel</name>
    <name type="synonym">Muraena conger</name>
    <dbReference type="NCBI Taxonomy" id="82655"/>
    <lineage>
        <taxon>Eukaryota</taxon>
        <taxon>Metazoa</taxon>
        <taxon>Chordata</taxon>
        <taxon>Craniata</taxon>
        <taxon>Vertebrata</taxon>
        <taxon>Euteleostomi</taxon>
        <taxon>Actinopterygii</taxon>
        <taxon>Neopterygii</taxon>
        <taxon>Teleostei</taxon>
        <taxon>Anguilliformes</taxon>
        <taxon>Congridae</taxon>
        <taxon>Conger</taxon>
    </lineage>
</organism>
<protein>
    <submittedName>
        <fullName evidence="2">Uncharacterized protein</fullName>
    </submittedName>
</protein>